<dbReference type="AlphaFoldDB" id="A0A1S8MY47"/>
<evidence type="ECO:0000313" key="2">
    <source>
        <dbReference type="Proteomes" id="UP000191154"/>
    </source>
</evidence>
<evidence type="ECO:0000313" key="1">
    <source>
        <dbReference type="EMBL" id="OOM09129.1"/>
    </source>
</evidence>
<protein>
    <recommendedName>
        <fullName evidence="3">FeoA domain protein</fullName>
    </recommendedName>
</protein>
<evidence type="ECO:0008006" key="3">
    <source>
        <dbReference type="Google" id="ProtNLM"/>
    </source>
</evidence>
<proteinExistence type="predicted"/>
<organism evidence="1 2">
    <name type="scientific">Clostridium saccharobutylicum</name>
    <dbReference type="NCBI Taxonomy" id="169679"/>
    <lineage>
        <taxon>Bacteria</taxon>
        <taxon>Bacillati</taxon>
        <taxon>Bacillota</taxon>
        <taxon>Clostridia</taxon>
        <taxon>Eubacteriales</taxon>
        <taxon>Clostridiaceae</taxon>
        <taxon>Clostridium</taxon>
    </lineage>
</organism>
<gene>
    <name evidence="1" type="ORF">CLOSAC_34090</name>
</gene>
<comment type="caution">
    <text evidence="1">The sequence shown here is derived from an EMBL/GenBank/DDBJ whole genome shotgun (WGS) entry which is preliminary data.</text>
</comment>
<name>A0A1S8MY47_CLOSA</name>
<sequence>MRNLYKGKKVKIKSIDNIDRLRAIQIGDEGEIESFEYGMINIVLKTGLARGSLYCINEEQLKIIE</sequence>
<dbReference type="RefSeq" id="WP_077866470.1">
    <property type="nucleotide sequence ID" value="NZ_LZYZ01000007.1"/>
</dbReference>
<dbReference type="EMBL" id="LZYZ01000007">
    <property type="protein sequence ID" value="OOM09129.1"/>
    <property type="molecule type" value="Genomic_DNA"/>
</dbReference>
<accession>A0A1S8MY47</accession>
<reference evidence="1 2" key="1">
    <citation type="submission" date="2016-05" db="EMBL/GenBank/DDBJ databases">
        <title>Microbial solvent formation.</title>
        <authorList>
            <person name="Poehlein A."/>
            <person name="Montoya Solano J.D."/>
            <person name="Flitsch S."/>
            <person name="Krabben P."/>
            <person name="Duerre P."/>
            <person name="Daniel R."/>
        </authorList>
    </citation>
    <scope>NUCLEOTIDE SEQUENCE [LARGE SCALE GENOMIC DNA]</scope>
    <source>
        <strain evidence="1 2">L1-8</strain>
    </source>
</reference>
<dbReference type="Proteomes" id="UP000191154">
    <property type="component" value="Unassembled WGS sequence"/>
</dbReference>